<dbReference type="AlphaFoldDB" id="A0A2P4QEK8"/>
<sequence>MTIITPILLSINFHAYDFSVVPSKFGLLRLLSHLIVNLNLIFNFFDPDRFLIVI</sequence>
<reference evidence="1 2" key="1">
    <citation type="journal article" date="2013" name="Proc. Natl. Acad. Sci. U.S.A.">
        <title>Genome of an arbuscular mycorrhizal fungus provides insight into the oldest plant symbiosis.</title>
        <authorList>
            <person name="Tisserant E."/>
            <person name="Malbreil M."/>
            <person name="Kuo A."/>
            <person name="Kohler A."/>
            <person name="Symeonidi A."/>
            <person name="Balestrini R."/>
            <person name="Charron P."/>
            <person name="Duensing N."/>
            <person name="Frei Dit Frey N."/>
            <person name="Gianinazzi-Pearson V."/>
            <person name="Gilbert L.B."/>
            <person name="Handa Y."/>
            <person name="Herr J.R."/>
            <person name="Hijri M."/>
            <person name="Koul R."/>
            <person name="Kawaguchi M."/>
            <person name="Krajinski F."/>
            <person name="Lammers P.J."/>
            <person name="Masclaux F.G."/>
            <person name="Murat C."/>
            <person name="Morin E."/>
            <person name="Ndikumana S."/>
            <person name="Pagni M."/>
            <person name="Petitpierre D."/>
            <person name="Requena N."/>
            <person name="Rosikiewicz P."/>
            <person name="Riley R."/>
            <person name="Saito K."/>
            <person name="San Clemente H."/>
            <person name="Shapiro H."/>
            <person name="van Tuinen D."/>
            <person name="Becard G."/>
            <person name="Bonfante P."/>
            <person name="Paszkowski U."/>
            <person name="Shachar-Hill Y.Y."/>
            <person name="Tuskan G.A."/>
            <person name="Young P.W."/>
            <person name="Sanders I.R."/>
            <person name="Henrissat B."/>
            <person name="Rensing S.A."/>
            <person name="Grigoriev I.V."/>
            <person name="Corradi N."/>
            <person name="Roux C."/>
            <person name="Martin F."/>
        </authorList>
    </citation>
    <scope>NUCLEOTIDE SEQUENCE [LARGE SCALE GENOMIC DNA]</scope>
    <source>
        <strain evidence="1 2">DAOM 197198</strain>
    </source>
</reference>
<gene>
    <name evidence="1" type="ORF">GLOIN_2v1559630</name>
</gene>
<accession>A0A2P4QEK8</accession>
<organism evidence="1 2">
    <name type="scientific">Rhizophagus irregularis (strain DAOM 181602 / DAOM 197198 / MUCL 43194)</name>
    <name type="common">Arbuscular mycorrhizal fungus</name>
    <name type="synonym">Glomus intraradices</name>
    <dbReference type="NCBI Taxonomy" id="747089"/>
    <lineage>
        <taxon>Eukaryota</taxon>
        <taxon>Fungi</taxon>
        <taxon>Fungi incertae sedis</taxon>
        <taxon>Mucoromycota</taxon>
        <taxon>Glomeromycotina</taxon>
        <taxon>Glomeromycetes</taxon>
        <taxon>Glomerales</taxon>
        <taxon>Glomeraceae</taxon>
        <taxon>Rhizophagus</taxon>
    </lineage>
</organism>
<dbReference type="EMBL" id="AUPC02000054">
    <property type="protein sequence ID" value="POG76056.1"/>
    <property type="molecule type" value="Genomic_DNA"/>
</dbReference>
<comment type="caution">
    <text evidence="1">The sequence shown here is derived from an EMBL/GenBank/DDBJ whole genome shotgun (WGS) entry which is preliminary data.</text>
</comment>
<proteinExistence type="predicted"/>
<keyword evidence="2" id="KW-1185">Reference proteome</keyword>
<evidence type="ECO:0000313" key="1">
    <source>
        <dbReference type="EMBL" id="POG76056.1"/>
    </source>
</evidence>
<dbReference type="Proteomes" id="UP000018888">
    <property type="component" value="Unassembled WGS sequence"/>
</dbReference>
<name>A0A2P4QEK8_RHIID</name>
<reference evidence="1 2" key="2">
    <citation type="journal article" date="2018" name="New Phytol.">
        <title>High intraspecific genome diversity in the model arbuscular mycorrhizal symbiont Rhizophagus irregularis.</title>
        <authorList>
            <person name="Chen E.C.H."/>
            <person name="Morin E."/>
            <person name="Beaudet D."/>
            <person name="Noel J."/>
            <person name="Yildirir G."/>
            <person name="Ndikumana S."/>
            <person name="Charron P."/>
            <person name="St-Onge C."/>
            <person name="Giorgi J."/>
            <person name="Kruger M."/>
            <person name="Marton T."/>
            <person name="Ropars J."/>
            <person name="Grigoriev I.V."/>
            <person name="Hainaut M."/>
            <person name="Henrissat B."/>
            <person name="Roux C."/>
            <person name="Martin F."/>
            <person name="Corradi N."/>
        </authorList>
    </citation>
    <scope>NUCLEOTIDE SEQUENCE [LARGE SCALE GENOMIC DNA]</scope>
    <source>
        <strain evidence="1 2">DAOM 197198</strain>
    </source>
</reference>
<evidence type="ECO:0000313" key="2">
    <source>
        <dbReference type="Proteomes" id="UP000018888"/>
    </source>
</evidence>
<protein>
    <submittedName>
        <fullName evidence="1">Uncharacterized protein</fullName>
    </submittedName>
</protein>